<dbReference type="CDD" id="cd15831">
    <property type="entry name" value="BTAD"/>
    <property type="match status" value="1"/>
</dbReference>
<keyword evidence="3 5" id="KW-0238">DNA-binding</keyword>
<dbReference type="SMART" id="SM00028">
    <property type="entry name" value="TPR"/>
    <property type="match status" value="3"/>
</dbReference>
<dbReference type="GO" id="GO:0006355">
    <property type="term" value="P:regulation of DNA-templated transcription"/>
    <property type="evidence" value="ECO:0007669"/>
    <property type="project" value="InterPro"/>
</dbReference>
<dbReference type="PROSITE" id="PS51755">
    <property type="entry name" value="OMPR_PHOB"/>
    <property type="match status" value="1"/>
</dbReference>
<dbReference type="InterPro" id="IPR005158">
    <property type="entry name" value="BTAD"/>
</dbReference>
<feature type="chain" id="PRO_5038784738" evidence="7">
    <location>
        <begin position="45"/>
        <end position="1064"/>
    </location>
</feature>
<keyword evidence="2" id="KW-0805">Transcription regulation</keyword>
<evidence type="ECO:0000256" key="1">
    <source>
        <dbReference type="ARBA" id="ARBA00005820"/>
    </source>
</evidence>
<dbReference type="EMBL" id="BDCX01000005">
    <property type="protein sequence ID" value="GAT66870.1"/>
    <property type="molecule type" value="Genomic_DNA"/>
</dbReference>
<dbReference type="InterPro" id="IPR027417">
    <property type="entry name" value="P-loop_NTPase"/>
</dbReference>
<evidence type="ECO:0000259" key="8">
    <source>
        <dbReference type="PROSITE" id="PS51755"/>
    </source>
</evidence>
<dbReference type="Gene3D" id="1.10.10.10">
    <property type="entry name" value="Winged helix-like DNA-binding domain superfamily/Winged helix DNA-binding domain"/>
    <property type="match status" value="1"/>
</dbReference>
<evidence type="ECO:0000256" key="6">
    <source>
        <dbReference type="SAM" id="MobiDB-lite"/>
    </source>
</evidence>
<dbReference type="InterPro" id="IPR001867">
    <property type="entry name" value="OmpR/PhoB-type_DNA-bd"/>
</dbReference>
<organism evidence="9 10">
    <name type="scientific">Planomonospora sphaerica</name>
    <dbReference type="NCBI Taxonomy" id="161355"/>
    <lineage>
        <taxon>Bacteria</taxon>
        <taxon>Bacillati</taxon>
        <taxon>Actinomycetota</taxon>
        <taxon>Actinomycetes</taxon>
        <taxon>Streptosporangiales</taxon>
        <taxon>Streptosporangiaceae</taxon>
        <taxon>Planomonospora</taxon>
    </lineage>
</organism>
<sequence length="1064" mass="114931">MVEFRVLGPLEARTASGRILVPKRRKPRLLLAVLLLRANVPVPAAELLDALWEDSPPASARANLQSYVSELRRLLGGGVSLSGNGYLLAVDEDGYDAAVFEKLAARGRRALAAARFREAAELLSAALALWRGELLDGFSLPQSLWPDRTRLEELRRSAFEDSVSARLALGRHEEVVAELREFTGKNPLHEPVWAQLMLALYRCGRAAEAIDAYRSADAVLDEELGVAPGQELRDLHQRILREDPGLLHSPSAAVPALHAVPVPRQLPAGTADFVGRGAYLRTLDETCRADEEGTVRCALTGTGGVGKTALAVHWANGAAARFPDGQLHIDLRGFTPSARPVNPLDALSRFLRALGVPAERIPVGTDEAASLYRSLLAGKRMLVLLDNAFDGDQVRPLLPPAPSCALITSRDRLDCLVALDGVRRLSIDVMPADEARELLERITGTRHEPGAEPRDRLPSVLRLAESCGRLPLALRLAATQIVTDPRLSVSSYLTKLEQGDRLSVLDGDIGRRRVMHSAFEASYRRLPYAARRLFRALGAIPGADFTPQAAAAALGSPPGEVEPLLAALSRVCLVDTGAGDRFSLHDLLRLYALERFTEEDTGGERREAHRRLTAWYLRHARAASELICPQLVLLPIDSAPLPSFADETAALTWLDDERHNLLALADRLTGRERWLMADALRGYWYLRGHFADWLRHTTGGLTAAEQAGDLAAQAAMRGGLAELHTILAHDADALGHNTAALELSRSAGWAEYEASALGRLGTFHLGRGEPRQAAEYCLRAIESHRRLGVHRGVISNLGNLGLANVYLGNLRHAAEQLGEALRWERDRCSTMGEAIGLGNLGLVAHHMGDLSLALARLDRALALFEALGSDYGTADTLSSLAAAHNDLADPDRARLLAVRARELARAIGDGRTEVRAVTVLGTALRSGSPGEAVRLHEHALSLALTTRVRYDIAQAHIELSLSLRLLGKAPASTRHADLALNATRRAGFRRLEGRALLAAGRPDLAEPVFAEVGDRIGLAHARRDRAGRSAGGSTGAPAAHDLTDPYGGRGASGQPGARKPVWRT</sequence>
<dbReference type="InterPro" id="IPR016032">
    <property type="entry name" value="Sig_transdc_resp-reg_C-effctor"/>
</dbReference>
<protein>
    <submittedName>
        <fullName evidence="9">Transcriptional regulator, SARP family</fullName>
    </submittedName>
</protein>
<dbReference type="RefSeq" id="WP_068896952.1">
    <property type="nucleotide sequence ID" value="NZ_BDCX01000005.1"/>
</dbReference>
<dbReference type="PANTHER" id="PTHR35807:SF1">
    <property type="entry name" value="TRANSCRIPTIONAL REGULATOR REDD"/>
    <property type="match status" value="1"/>
</dbReference>
<dbReference type="SMART" id="SM00862">
    <property type="entry name" value="Trans_reg_C"/>
    <property type="match status" value="1"/>
</dbReference>
<feature type="signal peptide" evidence="7">
    <location>
        <begin position="1"/>
        <end position="44"/>
    </location>
</feature>
<evidence type="ECO:0000256" key="7">
    <source>
        <dbReference type="SAM" id="SignalP"/>
    </source>
</evidence>
<dbReference type="Gene3D" id="1.25.40.10">
    <property type="entry name" value="Tetratricopeptide repeat domain"/>
    <property type="match status" value="3"/>
</dbReference>
<dbReference type="InterPro" id="IPR051677">
    <property type="entry name" value="AfsR-DnrI-RedD_regulator"/>
</dbReference>
<dbReference type="SUPFAM" id="SSF48452">
    <property type="entry name" value="TPR-like"/>
    <property type="match status" value="2"/>
</dbReference>
<evidence type="ECO:0000313" key="10">
    <source>
        <dbReference type="Proteomes" id="UP000077701"/>
    </source>
</evidence>
<evidence type="ECO:0000313" key="9">
    <source>
        <dbReference type="EMBL" id="GAT66870.1"/>
    </source>
</evidence>
<keyword evidence="4" id="KW-0804">Transcription</keyword>
<comment type="similarity">
    <text evidence="1">Belongs to the AfsR/DnrI/RedD regulatory family.</text>
</comment>
<keyword evidence="10" id="KW-1185">Reference proteome</keyword>
<dbReference type="SUPFAM" id="SSF52540">
    <property type="entry name" value="P-loop containing nucleoside triphosphate hydrolases"/>
    <property type="match status" value="1"/>
</dbReference>
<dbReference type="SMART" id="SM01043">
    <property type="entry name" value="BTAD"/>
    <property type="match status" value="1"/>
</dbReference>
<feature type="region of interest" description="Disordered" evidence="6">
    <location>
        <begin position="1023"/>
        <end position="1064"/>
    </location>
</feature>
<dbReference type="STRING" id="161355.PS9374_02522"/>
<accession>A0A171CL10</accession>
<reference evidence="10" key="2">
    <citation type="submission" date="2016-04" db="EMBL/GenBank/DDBJ databases">
        <title>Planomonospora sphaerica JCM9374 whole genome shotgun sequence.</title>
        <authorList>
            <person name="Suzuki T."/>
            <person name="Dohra H."/>
            <person name="Kodani S."/>
        </authorList>
    </citation>
    <scope>NUCLEOTIDE SEQUENCE [LARGE SCALE GENOMIC DNA]</scope>
    <source>
        <strain evidence="10">JCM 9374</strain>
    </source>
</reference>
<dbReference type="AlphaFoldDB" id="A0A171CL10"/>
<dbReference type="InterPro" id="IPR019734">
    <property type="entry name" value="TPR_rpt"/>
</dbReference>
<gene>
    <name evidence="9" type="ORF">PS9374_02522</name>
</gene>
<dbReference type="PANTHER" id="PTHR35807">
    <property type="entry name" value="TRANSCRIPTIONAL REGULATOR REDD-RELATED"/>
    <property type="match status" value="1"/>
</dbReference>
<dbReference type="InterPro" id="IPR036388">
    <property type="entry name" value="WH-like_DNA-bd_sf"/>
</dbReference>
<feature type="domain" description="OmpR/PhoB-type" evidence="8">
    <location>
        <begin position="1"/>
        <end position="99"/>
    </location>
</feature>
<proteinExistence type="inferred from homology"/>
<name>A0A171CL10_9ACTN</name>
<reference evidence="9 10" key="1">
    <citation type="journal article" date="2016" name="Genome Announc.">
        <title>Draft Genome Sequence of Planomonospora sphaerica JCM9374, a Rare Actinomycete.</title>
        <authorList>
            <person name="Dohra H."/>
            <person name="Suzuki T."/>
            <person name="Inoue Y."/>
            <person name="Kodani S."/>
        </authorList>
    </citation>
    <scope>NUCLEOTIDE SEQUENCE [LARGE SCALE GENOMIC DNA]</scope>
    <source>
        <strain evidence="9 10">JCM 9374</strain>
    </source>
</reference>
<keyword evidence="7" id="KW-0732">Signal</keyword>
<dbReference type="GO" id="GO:0000160">
    <property type="term" value="P:phosphorelay signal transduction system"/>
    <property type="evidence" value="ECO:0007669"/>
    <property type="project" value="InterPro"/>
</dbReference>
<comment type="caution">
    <text evidence="9">The sequence shown here is derived from an EMBL/GenBank/DDBJ whole genome shotgun (WGS) entry which is preliminary data.</text>
</comment>
<evidence type="ECO:0000256" key="3">
    <source>
        <dbReference type="ARBA" id="ARBA00023125"/>
    </source>
</evidence>
<evidence type="ECO:0000256" key="2">
    <source>
        <dbReference type="ARBA" id="ARBA00023015"/>
    </source>
</evidence>
<dbReference type="SUPFAM" id="SSF46894">
    <property type="entry name" value="C-terminal effector domain of the bipartite response regulators"/>
    <property type="match status" value="1"/>
</dbReference>
<dbReference type="GO" id="GO:0003677">
    <property type="term" value="F:DNA binding"/>
    <property type="evidence" value="ECO:0007669"/>
    <property type="project" value="UniProtKB-UniRule"/>
</dbReference>
<evidence type="ECO:0000256" key="4">
    <source>
        <dbReference type="ARBA" id="ARBA00023163"/>
    </source>
</evidence>
<feature type="DNA-binding region" description="OmpR/PhoB-type" evidence="5">
    <location>
        <begin position="1"/>
        <end position="99"/>
    </location>
</feature>
<dbReference type="Proteomes" id="UP000077701">
    <property type="component" value="Unassembled WGS sequence"/>
</dbReference>
<dbReference type="Gene3D" id="3.40.50.300">
    <property type="entry name" value="P-loop containing nucleotide triphosphate hydrolases"/>
    <property type="match status" value="1"/>
</dbReference>
<dbReference type="Pfam" id="PF13424">
    <property type="entry name" value="TPR_12"/>
    <property type="match status" value="1"/>
</dbReference>
<dbReference type="PRINTS" id="PR00364">
    <property type="entry name" value="DISEASERSIST"/>
</dbReference>
<dbReference type="OrthoDB" id="5521887at2"/>
<dbReference type="Pfam" id="PF03704">
    <property type="entry name" value="BTAD"/>
    <property type="match status" value="1"/>
</dbReference>
<dbReference type="InterPro" id="IPR011990">
    <property type="entry name" value="TPR-like_helical_dom_sf"/>
</dbReference>
<evidence type="ECO:0000256" key="5">
    <source>
        <dbReference type="PROSITE-ProRule" id="PRU01091"/>
    </source>
</evidence>